<dbReference type="SUPFAM" id="SSF47473">
    <property type="entry name" value="EF-hand"/>
    <property type="match status" value="1"/>
</dbReference>
<dbReference type="PROSITE" id="PS50222">
    <property type="entry name" value="EF_HAND_2"/>
    <property type="match status" value="1"/>
</dbReference>
<proteinExistence type="predicted"/>
<dbReference type="GeneID" id="100369479"/>
<keyword evidence="3" id="KW-1185">Reference proteome</keyword>
<dbReference type="InterPro" id="IPR011992">
    <property type="entry name" value="EF-hand-dom_pair"/>
</dbReference>
<sequence>MATRLFIIAAVVVAMAIAMVNACTSSSGRTPAWDVGDNTEVYPTFDPATKSVGVGVTVRFKRGAAAMPRNAVPDPDQVFNKLNMNKNSFIEVQEWKRQKGSILNFAEMLKAIDIDGDEQISLEEFKELGLYYKTIQGQ</sequence>
<evidence type="ECO:0000313" key="3">
    <source>
        <dbReference type="Proteomes" id="UP000694865"/>
    </source>
</evidence>
<evidence type="ECO:0000313" key="4">
    <source>
        <dbReference type="RefSeq" id="XP_002736736.1"/>
    </source>
</evidence>
<accession>A0ABM0GT15</accession>
<dbReference type="Proteomes" id="UP000694865">
    <property type="component" value="Unplaced"/>
</dbReference>
<reference evidence="4" key="1">
    <citation type="submission" date="2025-08" db="UniProtKB">
        <authorList>
            <consortium name="RefSeq"/>
        </authorList>
    </citation>
    <scope>IDENTIFICATION</scope>
    <source>
        <tissue evidence="4">Testes</tissue>
    </source>
</reference>
<dbReference type="RefSeq" id="XP_002736736.1">
    <property type="nucleotide sequence ID" value="XM_002736690.2"/>
</dbReference>
<dbReference type="InterPro" id="IPR002048">
    <property type="entry name" value="EF_hand_dom"/>
</dbReference>
<evidence type="ECO:0000259" key="2">
    <source>
        <dbReference type="PROSITE" id="PS50222"/>
    </source>
</evidence>
<dbReference type="Gene3D" id="1.10.238.10">
    <property type="entry name" value="EF-hand"/>
    <property type="match status" value="1"/>
</dbReference>
<feature type="domain" description="EF-hand" evidence="2">
    <location>
        <begin position="100"/>
        <end position="135"/>
    </location>
</feature>
<protein>
    <submittedName>
        <fullName evidence="4">Uncharacterized protein LOC100369479</fullName>
    </submittedName>
</protein>
<organism evidence="3 4">
    <name type="scientific">Saccoglossus kowalevskii</name>
    <name type="common">Acorn worm</name>
    <dbReference type="NCBI Taxonomy" id="10224"/>
    <lineage>
        <taxon>Eukaryota</taxon>
        <taxon>Metazoa</taxon>
        <taxon>Hemichordata</taxon>
        <taxon>Enteropneusta</taxon>
        <taxon>Harrimaniidae</taxon>
        <taxon>Saccoglossus</taxon>
    </lineage>
</organism>
<feature type="chain" id="PRO_5045586396" evidence="1">
    <location>
        <begin position="23"/>
        <end position="138"/>
    </location>
</feature>
<gene>
    <name evidence="4" type="primary">LOC100369479</name>
</gene>
<keyword evidence="1" id="KW-0732">Signal</keyword>
<evidence type="ECO:0000256" key="1">
    <source>
        <dbReference type="SAM" id="SignalP"/>
    </source>
</evidence>
<feature type="signal peptide" evidence="1">
    <location>
        <begin position="1"/>
        <end position="22"/>
    </location>
</feature>
<name>A0ABM0GT15_SACKO</name>